<dbReference type="PANTHER" id="PTHR34661">
    <property type="entry name" value="INCREASED DNA METHYLATION 3"/>
    <property type="match status" value="1"/>
</dbReference>
<dbReference type="PANTHER" id="PTHR34661:SF3">
    <property type="entry name" value="INCREASED DNA METHYLATION 2"/>
    <property type="match status" value="1"/>
</dbReference>
<reference evidence="1" key="1">
    <citation type="submission" date="2023-03" db="EMBL/GenBank/DDBJ databases">
        <authorList>
            <person name="Julca I."/>
        </authorList>
    </citation>
    <scope>NUCLEOTIDE SEQUENCE</scope>
</reference>
<evidence type="ECO:0000313" key="2">
    <source>
        <dbReference type="Proteomes" id="UP001161247"/>
    </source>
</evidence>
<sequence length="406" mass="45541">MDNSSSGLAPTSNQRFLLYFITGLYFGPHLREGPRKSVLQRWGEGLPLYTMDQLAGSCMDIEIVVRVYYHVLKKANKFVILESVELHQFFLGNLPSPRGLGDQTRSYPQFDGLFPPNLHPRVQSQTRCEAVENVVLIHNPDFSCVSPGDIERFRRLTGLEDLCLDGFRGDGLTLYDVPLQDNSNSEDLVHHHSQQSLDIVPYCGASSGGDRQLDIVTFSNPVITTSQMSNGTISLPTNTSSPDSPEPRMIFLPSCPPRKVWNNIVVASGGFALTGTAAIGNVGPVLGLVDIGENKDSYLFRVSLPGVKRNESKQNFSLQISLSKNYLHTDIRNYSGCNLENAHPHFTLKHPCFVVVSFSSETSFFLCFVDFTYVYDLFYEQIPSRTVHCTQYHRVQFHFPLYLLTV</sequence>
<keyword evidence="2" id="KW-1185">Reference proteome</keyword>
<dbReference type="AlphaFoldDB" id="A0AAV1D3F0"/>
<proteinExistence type="predicted"/>
<accession>A0AAV1D3F0</accession>
<dbReference type="EMBL" id="OX459121">
    <property type="protein sequence ID" value="CAI9102260.1"/>
    <property type="molecule type" value="Genomic_DNA"/>
</dbReference>
<gene>
    <name evidence="1" type="ORF">OLC1_LOCUS11641</name>
</gene>
<organism evidence="1 2">
    <name type="scientific">Oldenlandia corymbosa var. corymbosa</name>
    <dbReference type="NCBI Taxonomy" id="529605"/>
    <lineage>
        <taxon>Eukaryota</taxon>
        <taxon>Viridiplantae</taxon>
        <taxon>Streptophyta</taxon>
        <taxon>Embryophyta</taxon>
        <taxon>Tracheophyta</taxon>
        <taxon>Spermatophyta</taxon>
        <taxon>Magnoliopsida</taxon>
        <taxon>eudicotyledons</taxon>
        <taxon>Gunneridae</taxon>
        <taxon>Pentapetalae</taxon>
        <taxon>asterids</taxon>
        <taxon>lamiids</taxon>
        <taxon>Gentianales</taxon>
        <taxon>Rubiaceae</taxon>
        <taxon>Rubioideae</taxon>
        <taxon>Spermacoceae</taxon>
        <taxon>Hedyotis-Oldenlandia complex</taxon>
        <taxon>Oldenlandia</taxon>
    </lineage>
</organism>
<dbReference type="InterPro" id="IPR039321">
    <property type="entry name" value="IDM2/3-like"/>
</dbReference>
<protein>
    <submittedName>
        <fullName evidence="1">OLC1v1000501C1</fullName>
    </submittedName>
</protein>
<dbReference type="GO" id="GO:0005634">
    <property type="term" value="C:nucleus"/>
    <property type="evidence" value="ECO:0007669"/>
    <property type="project" value="TreeGrafter"/>
</dbReference>
<dbReference type="Proteomes" id="UP001161247">
    <property type="component" value="Chromosome 4"/>
</dbReference>
<evidence type="ECO:0000313" key="1">
    <source>
        <dbReference type="EMBL" id="CAI9102260.1"/>
    </source>
</evidence>
<name>A0AAV1D3F0_OLDCO</name>